<dbReference type="GO" id="GO:0009052">
    <property type="term" value="P:pentose-phosphate shunt, non-oxidative branch"/>
    <property type="evidence" value="ECO:0007669"/>
    <property type="project" value="InterPro"/>
</dbReference>
<dbReference type="Proteomes" id="UP000095594">
    <property type="component" value="Unassembled WGS sequence"/>
</dbReference>
<gene>
    <name evidence="3" type="primary">rpiA</name>
    <name evidence="3" type="ORF">ERS852471_00644</name>
</gene>
<dbReference type="GO" id="GO:0005829">
    <property type="term" value="C:cytosol"/>
    <property type="evidence" value="ECO:0007669"/>
    <property type="project" value="TreeGrafter"/>
</dbReference>
<proteinExistence type="predicted"/>
<dbReference type="Pfam" id="PF06026">
    <property type="entry name" value="Rib_5-P_isom_A"/>
    <property type="match status" value="1"/>
</dbReference>
<name>A0A174AMP0_9CLOT</name>
<sequence>MKRRCAKEALNYIKDNMTIGLGGGSTIGYLISYIKESGLNVKVVTPSFKTASLCIENSIQVLPTWSISSVDIAFDGCDEVDEELNALKSGGGIHTKEKIIASMAKEYVLLVDESKVVKRLEFNHPVVLEIIPESKSYVESVIRNLGGIPKMRSSVAKDGITISDNGLFLIDAFFDKYKISSIEKLNEDLNSIVGVVDTSLFYKIATKVIVVSDTEIKIIEREVN</sequence>
<dbReference type="PANTHER" id="PTHR11934">
    <property type="entry name" value="RIBOSE-5-PHOSPHATE ISOMERASE"/>
    <property type="match status" value="1"/>
</dbReference>
<dbReference type="PANTHER" id="PTHR11934:SF0">
    <property type="entry name" value="RIBOSE-5-PHOSPHATE ISOMERASE"/>
    <property type="match status" value="1"/>
</dbReference>
<dbReference type="SUPFAM" id="SSF100950">
    <property type="entry name" value="NagB/RpiA/CoA transferase-like"/>
    <property type="match status" value="1"/>
</dbReference>
<evidence type="ECO:0000256" key="2">
    <source>
        <dbReference type="NCBIfam" id="TIGR00021"/>
    </source>
</evidence>
<protein>
    <recommendedName>
        <fullName evidence="2">Ribose 5-phosphate isomerase A</fullName>
        <ecNumber evidence="2">5.3.1.6</ecNumber>
    </recommendedName>
</protein>
<evidence type="ECO:0000313" key="4">
    <source>
        <dbReference type="Proteomes" id="UP000095594"/>
    </source>
</evidence>
<dbReference type="AlphaFoldDB" id="A0A174AMP0"/>
<evidence type="ECO:0000313" key="3">
    <source>
        <dbReference type="EMBL" id="CUN89697.1"/>
    </source>
</evidence>
<dbReference type="RefSeq" id="WP_055263854.1">
    <property type="nucleotide sequence ID" value="NZ_CABIXQ010000003.1"/>
</dbReference>
<dbReference type="GO" id="GO:0004751">
    <property type="term" value="F:ribose-5-phosphate isomerase activity"/>
    <property type="evidence" value="ECO:0007669"/>
    <property type="project" value="UniProtKB-UniRule"/>
</dbReference>
<dbReference type="CDD" id="cd01398">
    <property type="entry name" value="RPI_A"/>
    <property type="match status" value="1"/>
</dbReference>
<evidence type="ECO:0000256" key="1">
    <source>
        <dbReference type="ARBA" id="ARBA00023235"/>
    </source>
</evidence>
<dbReference type="InterPro" id="IPR037171">
    <property type="entry name" value="NagB/RpiA_transferase-like"/>
</dbReference>
<dbReference type="Gene3D" id="3.30.70.260">
    <property type="match status" value="1"/>
</dbReference>
<dbReference type="GO" id="GO:0006014">
    <property type="term" value="P:D-ribose metabolic process"/>
    <property type="evidence" value="ECO:0007669"/>
    <property type="project" value="TreeGrafter"/>
</dbReference>
<reference evidence="3 4" key="1">
    <citation type="submission" date="2015-09" db="EMBL/GenBank/DDBJ databases">
        <authorList>
            <consortium name="Pathogen Informatics"/>
        </authorList>
    </citation>
    <scope>NUCLEOTIDE SEQUENCE [LARGE SCALE GENOMIC DNA]</scope>
    <source>
        <strain evidence="3 4">2789STDY5834856</strain>
    </source>
</reference>
<organism evidence="3 4">
    <name type="scientific">Clostridium disporicum</name>
    <dbReference type="NCBI Taxonomy" id="84024"/>
    <lineage>
        <taxon>Bacteria</taxon>
        <taxon>Bacillati</taxon>
        <taxon>Bacillota</taxon>
        <taxon>Clostridia</taxon>
        <taxon>Eubacteriales</taxon>
        <taxon>Clostridiaceae</taxon>
        <taxon>Clostridium</taxon>
    </lineage>
</organism>
<accession>A0A174AMP0</accession>
<dbReference type="Gene3D" id="3.40.50.1360">
    <property type="match status" value="1"/>
</dbReference>
<dbReference type="NCBIfam" id="TIGR00021">
    <property type="entry name" value="rpiA"/>
    <property type="match status" value="1"/>
</dbReference>
<dbReference type="SMART" id="SM01134">
    <property type="entry name" value="DeoRC"/>
    <property type="match status" value="1"/>
</dbReference>
<keyword evidence="1 3" id="KW-0413">Isomerase</keyword>
<dbReference type="OrthoDB" id="5870696at2"/>
<dbReference type="SUPFAM" id="SSF75445">
    <property type="entry name" value="D-ribose-5-phosphate isomerase (RpiA), lid domain"/>
    <property type="match status" value="1"/>
</dbReference>
<dbReference type="EC" id="5.3.1.6" evidence="2"/>
<dbReference type="InterPro" id="IPR004788">
    <property type="entry name" value="Ribose5P_isomerase_type_A"/>
</dbReference>
<dbReference type="EMBL" id="CYZX01000003">
    <property type="protein sequence ID" value="CUN89697.1"/>
    <property type="molecule type" value="Genomic_DNA"/>
</dbReference>